<evidence type="ECO:0000313" key="1">
    <source>
        <dbReference type="EMBL" id="SFC48183.1"/>
    </source>
</evidence>
<proteinExistence type="predicted"/>
<gene>
    <name evidence="1" type="ORF">SAMN02745724_01763</name>
</gene>
<evidence type="ECO:0000313" key="2">
    <source>
        <dbReference type="Proteomes" id="UP000198862"/>
    </source>
</evidence>
<reference evidence="1 2" key="1">
    <citation type="submission" date="2016-10" db="EMBL/GenBank/DDBJ databases">
        <authorList>
            <person name="de Groot N.N."/>
        </authorList>
    </citation>
    <scope>NUCLEOTIDE SEQUENCE [LARGE SCALE GENOMIC DNA]</scope>
    <source>
        <strain evidence="1 2">DSM 6059</strain>
    </source>
</reference>
<dbReference type="SUPFAM" id="SSF51735">
    <property type="entry name" value="NAD(P)-binding Rossmann-fold domains"/>
    <property type="match status" value="1"/>
</dbReference>
<protein>
    <submittedName>
        <fullName evidence="1">UDP-glucose 4-epimerase</fullName>
    </submittedName>
</protein>
<name>A0A1I1JQN9_9GAMM</name>
<keyword evidence="2" id="KW-1185">Reference proteome</keyword>
<dbReference type="EMBL" id="FOLO01000010">
    <property type="protein sequence ID" value="SFC48183.1"/>
    <property type="molecule type" value="Genomic_DNA"/>
</dbReference>
<dbReference type="STRING" id="1123010.SAMN02745724_01763"/>
<sequence length="121" mass="13852">MAVYRLTRGIDVRDVASAHACTVEKRLPGFRRFIISGPTPFNKCCCENLYQNADVVLREYAQNLVETFESRGWDLPKSLDRVYDSTLAQKELGWLPIHGYESVLNLLDDEISEVLPVRGYQ</sequence>
<organism evidence="1 2">
    <name type="scientific">Pseudoalteromonas denitrificans DSM 6059</name>
    <dbReference type="NCBI Taxonomy" id="1123010"/>
    <lineage>
        <taxon>Bacteria</taxon>
        <taxon>Pseudomonadati</taxon>
        <taxon>Pseudomonadota</taxon>
        <taxon>Gammaproteobacteria</taxon>
        <taxon>Alteromonadales</taxon>
        <taxon>Pseudoalteromonadaceae</taxon>
        <taxon>Pseudoalteromonas</taxon>
    </lineage>
</organism>
<dbReference type="InterPro" id="IPR036291">
    <property type="entry name" value="NAD(P)-bd_dom_sf"/>
</dbReference>
<dbReference type="AlphaFoldDB" id="A0A1I1JQN9"/>
<dbReference type="Gene3D" id="3.40.50.720">
    <property type="entry name" value="NAD(P)-binding Rossmann-like Domain"/>
    <property type="match status" value="1"/>
</dbReference>
<dbReference type="Proteomes" id="UP000198862">
    <property type="component" value="Unassembled WGS sequence"/>
</dbReference>
<accession>A0A1I1JQN9</accession>